<reference evidence="12" key="1">
    <citation type="submission" date="2022-07" db="EMBL/GenBank/DDBJ databases">
        <title>Phylogenomic reconstructions and comparative analyses of Kickxellomycotina fungi.</title>
        <authorList>
            <person name="Reynolds N.K."/>
            <person name="Stajich J.E."/>
            <person name="Barry K."/>
            <person name="Grigoriev I.V."/>
            <person name="Crous P."/>
            <person name="Smith M.E."/>
        </authorList>
    </citation>
    <scope>NUCLEOTIDE SEQUENCE</scope>
    <source>
        <strain evidence="12">RSA 567</strain>
    </source>
</reference>
<dbReference type="Pfam" id="PF00271">
    <property type="entry name" value="Helicase_C"/>
    <property type="match status" value="1"/>
</dbReference>
<dbReference type="Pfam" id="PF21010">
    <property type="entry name" value="HA2_C"/>
    <property type="match status" value="1"/>
</dbReference>
<dbReference type="InterPro" id="IPR011545">
    <property type="entry name" value="DEAD/DEAH_box_helicase_dom"/>
</dbReference>
<dbReference type="GO" id="GO:0008380">
    <property type="term" value="P:RNA splicing"/>
    <property type="evidence" value="ECO:0007669"/>
    <property type="project" value="UniProtKB-KW"/>
</dbReference>
<dbReference type="FunFam" id="3.40.50.300:FF:000145">
    <property type="entry name" value="probable ATP-dependent RNA helicase DHX40"/>
    <property type="match status" value="1"/>
</dbReference>
<dbReference type="Gene3D" id="1.20.120.1080">
    <property type="match status" value="1"/>
</dbReference>
<dbReference type="GO" id="GO:0005524">
    <property type="term" value="F:ATP binding"/>
    <property type="evidence" value="ECO:0007669"/>
    <property type="project" value="UniProtKB-KW"/>
</dbReference>
<evidence type="ECO:0000256" key="4">
    <source>
        <dbReference type="ARBA" id="ARBA00022801"/>
    </source>
</evidence>
<evidence type="ECO:0000259" key="10">
    <source>
        <dbReference type="PROSITE" id="PS51192"/>
    </source>
</evidence>
<evidence type="ECO:0000256" key="8">
    <source>
        <dbReference type="ARBA" id="ARBA00047984"/>
    </source>
</evidence>
<dbReference type="InterPro" id="IPR011709">
    <property type="entry name" value="DEAD-box_helicase_OB_fold"/>
</dbReference>
<evidence type="ECO:0000256" key="2">
    <source>
        <dbReference type="ARBA" id="ARBA00022664"/>
    </source>
</evidence>
<feature type="domain" description="Helicase ATP-binding" evidence="10">
    <location>
        <begin position="48"/>
        <end position="235"/>
    </location>
</feature>
<dbReference type="InterPro" id="IPR007502">
    <property type="entry name" value="Helicase-assoc_dom"/>
</dbReference>
<evidence type="ECO:0000313" key="13">
    <source>
        <dbReference type="Proteomes" id="UP001151582"/>
    </source>
</evidence>
<feature type="compositionally biased region" description="Basic residues" evidence="9">
    <location>
        <begin position="20"/>
        <end position="29"/>
    </location>
</feature>
<keyword evidence="2" id="KW-0507">mRNA processing</keyword>
<dbReference type="PANTHER" id="PTHR18934:SF118">
    <property type="entry name" value="ATP-DEPENDENT RNA HELICASE DHX33"/>
    <property type="match status" value="1"/>
</dbReference>
<evidence type="ECO:0000256" key="3">
    <source>
        <dbReference type="ARBA" id="ARBA00022741"/>
    </source>
</evidence>
<dbReference type="GO" id="GO:0045943">
    <property type="term" value="P:positive regulation of transcription by RNA polymerase I"/>
    <property type="evidence" value="ECO:0007669"/>
    <property type="project" value="TreeGrafter"/>
</dbReference>
<evidence type="ECO:0000256" key="9">
    <source>
        <dbReference type="SAM" id="MobiDB-lite"/>
    </source>
</evidence>
<dbReference type="InterPro" id="IPR014001">
    <property type="entry name" value="Helicase_ATP-bd"/>
</dbReference>
<dbReference type="InterPro" id="IPR048333">
    <property type="entry name" value="HA2_WH"/>
</dbReference>
<proteinExistence type="predicted"/>
<evidence type="ECO:0000259" key="11">
    <source>
        <dbReference type="PROSITE" id="PS51194"/>
    </source>
</evidence>
<dbReference type="Proteomes" id="UP001151582">
    <property type="component" value="Unassembled WGS sequence"/>
</dbReference>
<dbReference type="GO" id="GO:0016787">
    <property type="term" value="F:hydrolase activity"/>
    <property type="evidence" value="ECO:0007669"/>
    <property type="project" value="UniProtKB-KW"/>
</dbReference>
<keyword evidence="6" id="KW-0067">ATP-binding</keyword>
<dbReference type="InterPro" id="IPR027417">
    <property type="entry name" value="P-loop_NTPase"/>
</dbReference>
<dbReference type="EMBL" id="JANBQB010000315">
    <property type="protein sequence ID" value="KAJ1977858.1"/>
    <property type="molecule type" value="Genomic_DNA"/>
</dbReference>
<protein>
    <recommendedName>
        <fullName evidence="1">RNA helicase</fullName>
        <ecNumber evidence="1">3.6.4.13</ecNumber>
    </recommendedName>
</protein>
<evidence type="ECO:0000313" key="12">
    <source>
        <dbReference type="EMBL" id="KAJ1977858.1"/>
    </source>
</evidence>
<dbReference type="InterPro" id="IPR001650">
    <property type="entry name" value="Helicase_C-like"/>
</dbReference>
<organism evidence="12 13">
    <name type="scientific">Dimargaris verticillata</name>
    <dbReference type="NCBI Taxonomy" id="2761393"/>
    <lineage>
        <taxon>Eukaryota</taxon>
        <taxon>Fungi</taxon>
        <taxon>Fungi incertae sedis</taxon>
        <taxon>Zoopagomycota</taxon>
        <taxon>Kickxellomycotina</taxon>
        <taxon>Dimargaritomycetes</taxon>
        <taxon>Dimargaritales</taxon>
        <taxon>Dimargaritaceae</taxon>
        <taxon>Dimargaris</taxon>
    </lineage>
</organism>
<dbReference type="GO" id="GO:0005730">
    <property type="term" value="C:nucleolus"/>
    <property type="evidence" value="ECO:0007669"/>
    <property type="project" value="UniProtKB-ARBA"/>
</dbReference>
<dbReference type="CDD" id="cd18791">
    <property type="entry name" value="SF2_C_RHA"/>
    <property type="match status" value="1"/>
</dbReference>
<dbReference type="FunFam" id="1.20.120.1080:FF:000001">
    <property type="entry name" value="Pre-mRNA-splicing factor ATP-dependent RNA helicase"/>
    <property type="match status" value="1"/>
</dbReference>
<dbReference type="OrthoDB" id="10253254at2759"/>
<keyword evidence="5 12" id="KW-0347">Helicase</keyword>
<dbReference type="GO" id="GO:0006397">
    <property type="term" value="P:mRNA processing"/>
    <property type="evidence" value="ECO:0007669"/>
    <property type="project" value="UniProtKB-KW"/>
</dbReference>
<feature type="region of interest" description="Disordered" evidence="9">
    <location>
        <begin position="1"/>
        <end position="34"/>
    </location>
</feature>
<dbReference type="CDD" id="cd17978">
    <property type="entry name" value="DEXHc_DHX33"/>
    <property type="match status" value="1"/>
</dbReference>
<comment type="catalytic activity">
    <reaction evidence="8">
        <text>ATP + H2O = ADP + phosphate + H(+)</text>
        <dbReference type="Rhea" id="RHEA:13065"/>
        <dbReference type="ChEBI" id="CHEBI:15377"/>
        <dbReference type="ChEBI" id="CHEBI:15378"/>
        <dbReference type="ChEBI" id="CHEBI:30616"/>
        <dbReference type="ChEBI" id="CHEBI:43474"/>
        <dbReference type="ChEBI" id="CHEBI:456216"/>
        <dbReference type="EC" id="3.6.4.13"/>
    </reaction>
</comment>
<dbReference type="SUPFAM" id="SSF52540">
    <property type="entry name" value="P-loop containing nucleoside triphosphate hydrolases"/>
    <property type="match status" value="1"/>
</dbReference>
<dbReference type="Pfam" id="PF04408">
    <property type="entry name" value="WHD_HA2"/>
    <property type="match status" value="1"/>
</dbReference>
<accession>A0A9W8ECM8</accession>
<keyword evidence="13" id="KW-1185">Reference proteome</keyword>
<dbReference type="PROSITE" id="PS51192">
    <property type="entry name" value="HELICASE_ATP_BIND_1"/>
    <property type="match status" value="1"/>
</dbReference>
<dbReference type="GO" id="GO:0003725">
    <property type="term" value="F:double-stranded RNA binding"/>
    <property type="evidence" value="ECO:0007669"/>
    <property type="project" value="TreeGrafter"/>
</dbReference>
<evidence type="ECO:0000256" key="1">
    <source>
        <dbReference type="ARBA" id="ARBA00012552"/>
    </source>
</evidence>
<dbReference type="Gene3D" id="3.40.50.300">
    <property type="entry name" value="P-loop containing nucleotide triphosphate hydrolases"/>
    <property type="match status" value="2"/>
</dbReference>
<name>A0A9W8ECM8_9FUNG</name>
<dbReference type="FunFam" id="3.40.50.300:FF:000750">
    <property type="entry name" value="Putative ATP-dependent RNA helicase DHX33"/>
    <property type="match status" value="1"/>
</dbReference>
<keyword evidence="7" id="KW-0508">mRNA splicing</keyword>
<dbReference type="PROSITE" id="PS51194">
    <property type="entry name" value="HELICASE_CTER"/>
    <property type="match status" value="1"/>
</dbReference>
<dbReference type="AlphaFoldDB" id="A0A9W8ECM8"/>
<evidence type="ECO:0000256" key="5">
    <source>
        <dbReference type="ARBA" id="ARBA00022806"/>
    </source>
</evidence>
<comment type="caution">
    <text evidence="12">The sequence shown here is derived from an EMBL/GenBank/DDBJ whole genome shotgun (WGS) entry which is preliminary data.</text>
</comment>
<sequence>MATVTMGKAPLPGFPVTYSKKGRRDHAPKRHETSRRQLPIYSARSAIVDAIRCSPTVVIVGETGSGKTTQIPQYLFEEGLAHQKAIAVTQPRRVAAVSLARRVSEEVGTPLGRKVGYTVRFDDKSSNATRIKYLTDGMLIRELLSDKLLSRYNCVILDEAHERTLRTDILFGMLKDIQKQRQQMAAAAMDPSLLVEQSATTPPRVRELKIVVMSATLDAERFSAYFNHAQILYIAGRQYPVRIFNTLEPQSDYLDAAMITTLQIHTEEPPGDILLFLAGQEDIESLERLLNGSRDKFGPDALDLQVCPLYAALPPAQQAQAFAPAPSGSRKVILATNIAETSITLPGIRYVVDTGVHKVRGYNSKIGIESLLVSPVSKSSARQRTGRAGREAPGFCYRLYTEPSFDKLEEDSVPEILRCNLAAAVLQLKAAGVNDVLGFDYMDRPPKLALLRALEQLYALGALNDQGNLTDLGKWMAEFPLDPCYSKVLYQSQVFQCTSEVIDVIALLSVDTLFFSPMDKRDQAAEAHKKFVSTEGDHLTYLNLQKAYLETQGSHVWCHENFINHRGMKYVQDVRKQLRRVCSRVKVDPNTSCGVDVDKVLQCFVTGFFHHTALLQPDGNYKSVIGSQIVYIHPSSSMFGKRHEAIIYNELVFTSRLFIRGVSAIQANWIPESAPGYLNRMVDRQ</sequence>
<dbReference type="GO" id="GO:0003724">
    <property type="term" value="F:RNA helicase activity"/>
    <property type="evidence" value="ECO:0007669"/>
    <property type="project" value="UniProtKB-EC"/>
</dbReference>
<dbReference type="GO" id="GO:0005684">
    <property type="term" value="C:U2-type spliceosomal complex"/>
    <property type="evidence" value="ECO:0007669"/>
    <property type="project" value="UniProtKB-ARBA"/>
</dbReference>
<keyword evidence="3" id="KW-0547">Nucleotide-binding</keyword>
<gene>
    <name evidence="12" type="primary">prh1</name>
    <name evidence="12" type="ORF">H4R34_003418</name>
</gene>
<evidence type="ECO:0000256" key="7">
    <source>
        <dbReference type="ARBA" id="ARBA00023187"/>
    </source>
</evidence>
<evidence type="ECO:0000256" key="6">
    <source>
        <dbReference type="ARBA" id="ARBA00022840"/>
    </source>
</evidence>
<feature type="domain" description="Helicase C-terminal" evidence="11">
    <location>
        <begin position="258"/>
        <end position="432"/>
    </location>
</feature>
<dbReference type="SMART" id="SM00847">
    <property type="entry name" value="HA2"/>
    <property type="match status" value="1"/>
</dbReference>
<dbReference type="SMART" id="SM00487">
    <property type="entry name" value="DEXDc"/>
    <property type="match status" value="1"/>
</dbReference>
<keyword evidence="4 12" id="KW-0378">Hydrolase</keyword>
<dbReference type="Pfam" id="PF00270">
    <property type="entry name" value="DEAD"/>
    <property type="match status" value="1"/>
</dbReference>
<dbReference type="Pfam" id="PF07717">
    <property type="entry name" value="OB_NTP_bind"/>
    <property type="match status" value="1"/>
</dbReference>
<dbReference type="PANTHER" id="PTHR18934">
    <property type="entry name" value="ATP-DEPENDENT RNA HELICASE"/>
    <property type="match status" value="1"/>
</dbReference>
<dbReference type="SMART" id="SM00490">
    <property type="entry name" value="HELICc"/>
    <property type="match status" value="1"/>
</dbReference>
<dbReference type="EC" id="3.6.4.13" evidence="1"/>